<protein>
    <submittedName>
        <fullName evidence="1">Uncharacterized protein</fullName>
    </submittedName>
</protein>
<dbReference type="AlphaFoldDB" id="A0A674JMQ6"/>
<reference evidence="1" key="1">
    <citation type="submission" date="2025-08" db="UniProtKB">
        <authorList>
            <consortium name="Ensembl"/>
        </authorList>
    </citation>
    <scope>IDENTIFICATION</scope>
</reference>
<evidence type="ECO:0000313" key="2">
    <source>
        <dbReference type="Proteomes" id="UP000472274"/>
    </source>
</evidence>
<evidence type="ECO:0000313" key="1">
    <source>
        <dbReference type="Ensembl" id="ENSTMTP00000023071.1"/>
    </source>
</evidence>
<accession>A0A674JMQ6</accession>
<name>A0A674JMQ6_9SAUR</name>
<dbReference type="InParanoid" id="A0A674JMQ6"/>
<sequence length="92" mass="9911">MPRLWPTSVRGAEAQILATCAWRRTDSSLAPPSPRTHVSSWALSCGSRGSSSFSLHCRKRSSVARALGPTVMGSPWFHTSTASSATRTPRGR</sequence>
<proteinExistence type="predicted"/>
<dbReference type="Proteomes" id="UP000472274">
    <property type="component" value="Unplaced"/>
</dbReference>
<reference evidence="1" key="2">
    <citation type="submission" date="2025-09" db="UniProtKB">
        <authorList>
            <consortium name="Ensembl"/>
        </authorList>
    </citation>
    <scope>IDENTIFICATION</scope>
</reference>
<dbReference type="Ensembl" id="ENSTMTT00000023885.1">
    <property type="protein sequence ID" value="ENSTMTP00000023071.1"/>
    <property type="gene ID" value="ENSTMTG00000016819.1"/>
</dbReference>
<organism evidence="1 2">
    <name type="scientific">Terrapene triunguis</name>
    <name type="common">Three-toed box turtle</name>
    <dbReference type="NCBI Taxonomy" id="2587831"/>
    <lineage>
        <taxon>Eukaryota</taxon>
        <taxon>Metazoa</taxon>
        <taxon>Chordata</taxon>
        <taxon>Craniata</taxon>
        <taxon>Vertebrata</taxon>
        <taxon>Euteleostomi</taxon>
        <taxon>Archelosauria</taxon>
        <taxon>Testudinata</taxon>
        <taxon>Testudines</taxon>
        <taxon>Cryptodira</taxon>
        <taxon>Durocryptodira</taxon>
        <taxon>Testudinoidea</taxon>
        <taxon>Emydidae</taxon>
        <taxon>Terrapene</taxon>
    </lineage>
</organism>
<keyword evidence="2" id="KW-1185">Reference proteome</keyword>